<keyword evidence="3" id="KW-1185">Reference proteome</keyword>
<feature type="region of interest" description="Disordered" evidence="1">
    <location>
        <begin position="86"/>
        <end position="117"/>
    </location>
</feature>
<comment type="caution">
    <text evidence="2">The sequence shown here is derived from an EMBL/GenBank/DDBJ whole genome shotgun (WGS) entry which is preliminary data.</text>
</comment>
<reference evidence="2 3" key="1">
    <citation type="journal article" date="2017" name="PLoS Biol.">
        <title>The sea cucumber genome provides insights into morphological evolution and visceral regeneration.</title>
        <authorList>
            <person name="Zhang X."/>
            <person name="Sun L."/>
            <person name="Yuan J."/>
            <person name="Sun Y."/>
            <person name="Gao Y."/>
            <person name="Zhang L."/>
            <person name="Li S."/>
            <person name="Dai H."/>
            <person name="Hamel J.F."/>
            <person name="Liu C."/>
            <person name="Yu Y."/>
            <person name="Liu S."/>
            <person name="Lin W."/>
            <person name="Guo K."/>
            <person name="Jin S."/>
            <person name="Xu P."/>
            <person name="Storey K.B."/>
            <person name="Huan P."/>
            <person name="Zhang T."/>
            <person name="Zhou Y."/>
            <person name="Zhang J."/>
            <person name="Lin C."/>
            <person name="Li X."/>
            <person name="Xing L."/>
            <person name="Huo D."/>
            <person name="Sun M."/>
            <person name="Wang L."/>
            <person name="Mercier A."/>
            <person name="Li F."/>
            <person name="Yang H."/>
            <person name="Xiang J."/>
        </authorList>
    </citation>
    <scope>NUCLEOTIDE SEQUENCE [LARGE SCALE GENOMIC DNA]</scope>
    <source>
        <strain evidence="2">Shaxun</strain>
        <tissue evidence="2">Muscle</tissue>
    </source>
</reference>
<evidence type="ECO:0000313" key="3">
    <source>
        <dbReference type="Proteomes" id="UP000230750"/>
    </source>
</evidence>
<feature type="compositionally biased region" description="Low complexity" evidence="1">
    <location>
        <begin position="100"/>
        <end position="113"/>
    </location>
</feature>
<sequence>MAEKRLVVTFGEKSKLIVLDTNDIANTIEKIRLKFNIDGNCKLLAKCEGVSKFVDIDIDDEDDVYVLQHCSELLVSVEQKVTESESSVYDEESLDESLTADSEASISSPSAHSTPRAKHYKKDLVLDIDQLLNDNPKGESILEEYAANNTLTPQSRRNLVNIVTSGLVRFLPEETYFFRGRGRNWKKPVSSRFLQVFPEETGRNRKKLEETVKIGIYAAQPTYMIKRQIDYLSSRDPPSTRIA</sequence>
<organism evidence="2 3">
    <name type="scientific">Stichopus japonicus</name>
    <name type="common">Sea cucumber</name>
    <dbReference type="NCBI Taxonomy" id="307972"/>
    <lineage>
        <taxon>Eukaryota</taxon>
        <taxon>Metazoa</taxon>
        <taxon>Echinodermata</taxon>
        <taxon>Eleutherozoa</taxon>
        <taxon>Echinozoa</taxon>
        <taxon>Holothuroidea</taxon>
        <taxon>Aspidochirotacea</taxon>
        <taxon>Aspidochirotida</taxon>
        <taxon>Stichopodidae</taxon>
        <taxon>Apostichopus</taxon>
    </lineage>
</organism>
<dbReference type="EMBL" id="MRZV01000512">
    <property type="protein sequence ID" value="PIK48617.1"/>
    <property type="molecule type" value="Genomic_DNA"/>
</dbReference>
<dbReference type="Proteomes" id="UP000230750">
    <property type="component" value="Unassembled WGS sequence"/>
</dbReference>
<gene>
    <name evidence="2" type="ORF">BSL78_14519</name>
</gene>
<dbReference type="AlphaFoldDB" id="A0A2G8KKX0"/>
<name>A0A2G8KKX0_STIJA</name>
<accession>A0A2G8KKX0</accession>
<evidence type="ECO:0000256" key="1">
    <source>
        <dbReference type="SAM" id="MobiDB-lite"/>
    </source>
</evidence>
<evidence type="ECO:0000313" key="2">
    <source>
        <dbReference type="EMBL" id="PIK48617.1"/>
    </source>
</evidence>
<protein>
    <submittedName>
        <fullName evidence="2">Uncharacterized protein</fullName>
    </submittedName>
</protein>
<proteinExistence type="predicted"/>